<feature type="transmembrane region" description="Helical" evidence="10">
    <location>
        <begin position="125"/>
        <end position="143"/>
    </location>
</feature>
<evidence type="ECO:0000256" key="2">
    <source>
        <dbReference type="ARBA" id="ARBA00006434"/>
    </source>
</evidence>
<feature type="transmembrane region" description="Helical" evidence="10">
    <location>
        <begin position="188"/>
        <end position="210"/>
    </location>
</feature>
<feature type="transmembrane region" description="Helical" evidence="10">
    <location>
        <begin position="451"/>
        <end position="469"/>
    </location>
</feature>
<evidence type="ECO:0000313" key="11">
    <source>
        <dbReference type="EMBL" id="GGO50767.1"/>
    </source>
</evidence>
<feature type="transmembrane region" description="Helical" evidence="10">
    <location>
        <begin position="83"/>
        <end position="104"/>
    </location>
</feature>
<evidence type="ECO:0000313" key="12">
    <source>
        <dbReference type="Proteomes" id="UP000631535"/>
    </source>
</evidence>
<dbReference type="Gene3D" id="1.20.1730.10">
    <property type="entry name" value="Sodium/glucose cotransporter"/>
    <property type="match status" value="1"/>
</dbReference>
<keyword evidence="12" id="KW-1185">Reference proteome</keyword>
<keyword evidence="7 10" id="KW-1133">Transmembrane helix</keyword>
<gene>
    <name evidence="11" type="ORF">GCM10012287_31280</name>
</gene>
<comment type="caution">
    <text evidence="11">The sequence shown here is derived from an EMBL/GenBank/DDBJ whole genome shotgun (WGS) entry which is preliminary data.</text>
</comment>
<feature type="transmembrane region" description="Helical" evidence="10">
    <location>
        <begin position="489"/>
        <end position="512"/>
    </location>
</feature>
<feature type="transmembrane region" description="Helical" evidence="10">
    <location>
        <begin position="55"/>
        <end position="77"/>
    </location>
</feature>
<evidence type="ECO:0000256" key="10">
    <source>
        <dbReference type="SAM" id="Phobius"/>
    </source>
</evidence>
<keyword evidence="3" id="KW-0813">Transport</keyword>
<proteinExistence type="inferred from homology"/>
<dbReference type="PANTHER" id="PTHR48086:SF6">
    <property type="entry name" value="CATION_ACETATE SYMPORTER ACTP"/>
    <property type="match status" value="1"/>
</dbReference>
<name>A0ABQ2MFE4_9ACTN</name>
<keyword evidence="4" id="KW-1003">Cell membrane</keyword>
<dbReference type="PANTHER" id="PTHR48086">
    <property type="entry name" value="SODIUM/PROLINE SYMPORTER-RELATED"/>
    <property type="match status" value="1"/>
</dbReference>
<evidence type="ECO:0000256" key="1">
    <source>
        <dbReference type="ARBA" id="ARBA00004651"/>
    </source>
</evidence>
<evidence type="ECO:0000256" key="7">
    <source>
        <dbReference type="ARBA" id="ARBA00022989"/>
    </source>
</evidence>
<keyword evidence="6" id="KW-0769">Symport</keyword>
<comment type="subcellular location">
    <subcellularLocation>
        <location evidence="1">Cell membrane</location>
        <topology evidence="1">Multi-pass membrane protein</topology>
    </subcellularLocation>
</comment>
<dbReference type="RefSeq" id="WP_189037736.1">
    <property type="nucleotide sequence ID" value="NZ_BMMP01000009.1"/>
</dbReference>
<evidence type="ECO:0000256" key="8">
    <source>
        <dbReference type="ARBA" id="ARBA00023136"/>
    </source>
</evidence>
<evidence type="ECO:0000256" key="4">
    <source>
        <dbReference type="ARBA" id="ARBA00022475"/>
    </source>
</evidence>
<dbReference type="InterPro" id="IPR038377">
    <property type="entry name" value="Na/Glc_symporter_sf"/>
</dbReference>
<organism evidence="11 12">
    <name type="scientific">Streptomyces daqingensis</name>
    <dbReference type="NCBI Taxonomy" id="1472640"/>
    <lineage>
        <taxon>Bacteria</taxon>
        <taxon>Bacillati</taxon>
        <taxon>Actinomycetota</taxon>
        <taxon>Actinomycetes</taxon>
        <taxon>Kitasatosporales</taxon>
        <taxon>Streptomycetaceae</taxon>
        <taxon>Streptomyces</taxon>
    </lineage>
</organism>
<dbReference type="EMBL" id="BMMP01000009">
    <property type="protein sequence ID" value="GGO50767.1"/>
    <property type="molecule type" value="Genomic_DNA"/>
</dbReference>
<protein>
    <submittedName>
        <fullName evidence="11">Cation acetate symporter</fullName>
    </submittedName>
</protein>
<dbReference type="InterPro" id="IPR050277">
    <property type="entry name" value="Sodium:Solute_Symporter"/>
</dbReference>
<keyword evidence="8 10" id="KW-0472">Membrane</keyword>
<feature type="transmembrane region" description="Helical" evidence="10">
    <location>
        <begin position="421"/>
        <end position="444"/>
    </location>
</feature>
<evidence type="ECO:0000256" key="3">
    <source>
        <dbReference type="ARBA" id="ARBA00022448"/>
    </source>
</evidence>
<feature type="transmembrane region" description="Helical" evidence="10">
    <location>
        <begin position="285"/>
        <end position="310"/>
    </location>
</feature>
<feature type="transmembrane region" description="Helical" evidence="10">
    <location>
        <begin position="251"/>
        <end position="273"/>
    </location>
</feature>
<dbReference type="Pfam" id="PF00474">
    <property type="entry name" value="SSF"/>
    <property type="match status" value="1"/>
</dbReference>
<evidence type="ECO:0000256" key="5">
    <source>
        <dbReference type="ARBA" id="ARBA00022692"/>
    </source>
</evidence>
<feature type="transmembrane region" description="Helical" evidence="10">
    <location>
        <begin position="163"/>
        <end position="181"/>
    </location>
</feature>
<keyword evidence="5 10" id="KW-0812">Transmembrane</keyword>
<evidence type="ECO:0000256" key="9">
    <source>
        <dbReference type="RuleBase" id="RU362091"/>
    </source>
</evidence>
<dbReference type="InterPro" id="IPR001734">
    <property type="entry name" value="Na/solute_symporter"/>
</dbReference>
<feature type="transmembrane region" description="Helical" evidence="10">
    <location>
        <begin position="12"/>
        <end position="34"/>
    </location>
</feature>
<dbReference type="CDD" id="cd11480">
    <property type="entry name" value="SLC5sbd_u4"/>
    <property type="match status" value="1"/>
</dbReference>
<feature type="transmembrane region" description="Helical" evidence="10">
    <location>
        <begin position="393"/>
        <end position="415"/>
    </location>
</feature>
<dbReference type="Proteomes" id="UP000631535">
    <property type="component" value="Unassembled WGS sequence"/>
</dbReference>
<evidence type="ECO:0000256" key="6">
    <source>
        <dbReference type="ARBA" id="ARBA00022847"/>
    </source>
</evidence>
<feature type="transmembrane region" description="Helical" evidence="10">
    <location>
        <begin position="348"/>
        <end position="372"/>
    </location>
</feature>
<sequence>MNSQTVDASSQSLSFAIFAGLVSVTLLLCIMTSAERDDLDEFYTGFRTLAPLRNGLAIAGDYISAATVLSTIGIIALTGFDGLILALSTALSLLLLMVLLAEPLRHAGRFTIGDALTHRAPSRSVRLATTAVTLASLLPLMVFQLSGAGHLVTLVLGFEGSSVRTATIIALGGLMIGYAAIGGMKGTALIHIIKLVVLFAASALLAVLVMDKVGWNPSRLLALADQGSGAGPAFSRSGLLIEATPLGKVDLVFSALTVVFGAACLPHVTMRMFTAKNAPAIRRAMSYAVMIMGVFVVLIAVVGAGATALLGRGVIEAGGPQGSTAILQLAQAIVADSASFSTLVFTTVATAVFLTLLSSVAGMILACGNSLAHDLYAHVTTRKGTEPEPRRELLIARAAAFAVGVPAIVIAVLVQDNGLRALIILSFSIGASAIAPALVLSLFWPRCTRTGVLGSLIGGTVSATVVTVFSTTVSGTPQSLFPDSDFDIFPLTTSGLISMPLGFLLGWAGTLLSRPESQDRQIQEYAAAEPRLLAGAERR</sequence>
<dbReference type="PROSITE" id="PS50283">
    <property type="entry name" value="NA_SOLUT_SYMP_3"/>
    <property type="match status" value="1"/>
</dbReference>
<accession>A0ABQ2MFE4</accession>
<reference evidence="12" key="1">
    <citation type="journal article" date="2019" name="Int. J. Syst. Evol. Microbiol.">
        <title>The Global Catalogue of Microorganisms (GCM) 10K type strain sequencing project: providing services to taxonomists for standard genome sequencing and annotation.</title>
        <authorList>
            <consortium name="The Broad Institute Genomics Platform"/>
            <consortium name="The Broad Institute Genome Sequencing Center for Infectious Disease"/>
            <person name="Wu L."/>
            <person name="Ma J."/>
        </authorList>
    </citation>
    <scope>NUCLEOTIDE SEQUENCE [LARGE SCALE GENOMIC DNA]</scope>
    <source>
        <strain evidence="12">CGMCC 4.7178</strain>
    </source>
</reference>
<comment type="similarity">
    <text evidence="2 9">Belongs to the sodium:solute symporter (SSF) (TC 2.A.21) family.</text>
</comment>